<evidence type="ECO:0000313" key="5">
    <source>
        <dbReference type="EMBL" id="KAB8197151.1"/>
    </source>
</evidence>
<evidence type="ECO:0000256" key="1">
    <source>
        <dbReference type="ARBA" id="ARBA00005417"/>
    </source>
</evidence>
<name>A0A5C4WV80_9ACTN</name>
<evidence type="ECO:0000256" key="4">
    <source>
        <dbReference type="ARBA" id="ARBA00022840"/>
    </source>
</evidence>
<dbReference type="EMBL" id="VDLX02000001">
    <property type="protein sequence ID" value="KAB8197151.1"/>
    <property type="molecule type" value="Genomic_DNA"/>
</dbReference>
<accession>A0A5C4WV80</accession>
<dbReference type="InterPro" id="IPR003593">
    <property type="entry name" value="AAA+_ATPase"/>
</dbReference>
<dbReference type="Pfam" id="PF00005">
    <property type="entry name" value="ABC_tran"/>
    <property type="match status" value="1"/>
</dbReference>
<comment type="caution">
    <text evidence="5">The sequence shown here is derived from an EMBL/GenBank/DDBJ whole genome shotgun (WGS) entry which is preliminary data.</text>
</comment>
<organism evidence="5 6">
    <name type="scientific">Nonomuraea phyllanthi</name>
    <dbReference type="NCBI Taxonomy" id="2219224"/>
    <lineage>
        <taxon>Bacteria</taxon>
        <taxon>Bacillati</taxon>
        <taxon>Actinomycetota</taxon>
        <taxon>Actinomycetes</taxon>
        <taxon>Streptosporangiales</taxon>
        <taxon>Streptosporangiaceae</taxon>
        <taxon>Nonomuraea</taxon>
    </lineage>
</organism>
<keyword evidence="6" id="KW-1185">Reference proteome</keyword>
<accession>A0A5P9YJZ8</accession>
<dbReference type="PROSITE" id="PS00211">
    <property type="entry name" value="ABC_TRANSPORTER_1"/>
    <property type="match status" value="1"/>
</dbReference>
<evidence type="ECO:0000313" key="6">
    <source>
        <dbReference type="Proteomes" id="UP000312512"/>
    </source>
</evidence>
<comment type="similarity">
    <text evidence="1">Belongs to the ABC transporter superfamily.</text>
</comment>
<dbReference type="SMART" id="SM00382">
    <property type="entry name" value="AAA"/>
    <property type="match status" value="1"/>
</dbReference>
<dbReference type="OrthoDB" id="3503851at2"/>
<dbReference type="InterPro" id="IPR017871">
    <property type="entry name" value="ABC_transporter-like_CS"/>
</dbReference>
<keyword evidence="3" id="KW-0547">Nucleotide-binding</keyword>
<dbReference type="PANTHER" id="PTHR43335:SF4">
    <property type="entry name" value="ABC TRANSPORTER, ATP-BINDING PROTEIN"/>
    <property type="match status" value="1"/>
</dbReference>
<evidence type="ECO:0000256" key="3">
    <source>
        <dbReference type="ARBA" id="ARBA00022741"/>
    </source>
</evidence>
<keyword evidence="2" id="KW-0813">Transport</keyword>
<dbReference type="SUPFAM" id="SSF52540">
    <property type="entry name" value="P-loop containing nucleoside triphosphate hydrolases"/>
    <property type="match status" value="1"/>
</dbReference>
<dbReference type="Gene3D" id="3.40.50.300">
    <property type="entry name" value="P-loop containing nucleotide triphosphate hydrolases"/>
    <property type="match status" value="1"/>
</dbReference>
<dbReference type="GO" id="GO:0016887">
    <property type="term" value="F:ATP hydrolysis activity"/>
    <property type="evidence" value="ECO:0007669"/>
    <property type="project" value="InterPro"/>
</dbReference>
<keyword evidence="4 5" id="KW-0067">ATP-binding</keyword>
<protein>
    <submittedName>
        <fullName evidence="5">ATP-binding cassette domain-containing protein</fullName>
    </submittedName>
</protein>
<gene>
    <name evidence="5" type="ORF">FH608_000845</name>
</gene>
<sequence length="305" mass="32783">MRPMLQARGLTKRYDSVLAVSNANFAVRSGAITGFLGPNGAGKSTTMRMFLGLDSPTSGSALIDGKRIDEWPAPARKVGAALDPQCVHPSRRAIDSVRWAAHLAGVERKQAEVLLDRVGLTEVAGERAGRFSLGMKQRLALAVALVGNPEIVILDEPMNGLDPDGIRWMKALLCQFRDQGRTVFVSSHLLAELEGLVDDLVVIAQSKIVGNGSAEAFIRRFQGQSVVVGCDEPRLLAEAVIRAGGRVKRDTGQQLLHVTGLTAVEVGKIARDNKVALFELQEKRSLQLAFTQATADRSGIRGEVG</sequence>
<dbReference type="Proteomes" id="UP000312512">
    <property type="component" value="Unassembled WGS sequence"/>
</dbReference>
<dbReference type="AlphaFoldDB" id="A0A5C4WV80"/>
<dbReference type="InterPro" id="IPR003439">
    <property type="entry name" value="ABC_transporter-like_ATP-bd"/>
</dbReference>
<proteinExistence type="inferred from homology"/>
<reference evidence="5 6" key="1">
    <citation type="submission" date="2019-10" db="EMBL/GenBank/DDBJ databases">
        <title>Nonomuraea sp. nov., isolated from Phyllanthus amarus.</title>
        <authorList>
            <person name="Klykleung N."/>
            <person name="Tanasupawat S."/>
        </authorList>
    </citation>
    <scope>NUCLEOTIDE SEQUENCE [LARGE SCALE GENOMIC DNA]</scope>
    <source>
        <strain evidence="5 6">PA1-10</strain>
    </source>
</reference>
<dbReference type="RefSeq" id="WP_139627781.1">
    <property type="nucleotide sequence ID" value="NZ_CP045572.1"/>
</dbReference>
<dbReference type="PANTHER" id="PTHR43335">
    <property type="entry name" value="ABC TRANSPORTER, ATP-BINDING PROTEIN"/>
    <property type="match status" value="1"/>
</dbReference>
<dbReference type="GO" id="GO:0005524">
    <property type="term" value="F:ATP binding"/>
    <property type="evidence" value="ECO:0007669"/>
    <property type="project" value="UniProtKB-KW"/>
</dbReference>
<dbReference type="PROSITE" id="PS50893">
    <property type="entry name" value="ABC_TRANSPORTER_2"/>
    <property type="match status" value="1"/>
</dbReference>
<dbReference type="InterPro" id="IPR027417">
    <property type="entry name" value="P-loop_NTPase"/>
</dbReference>
<evidence type="ECO:0000256" key="2">
    <source>
        <dbReference type="ARBA" id="ARBA00022448"/>
    </source>
</evidence>